<feature type="compositionally biased region" description="Polar residues" evidence="1">
    <location>
        <begin position="278"/>
        <end position="292"/>
    </location>
</feature>
<dbReference type="Proteomes" id="UP000005237">
    <property type="component" value="Unassembled WGS sequence"/>
</dbReference>
<keyword evidence="3" id="KW-1185">Reference proteome</keyword>
<feature type="compositionally biased region" description="Basic and acidic residues" evidence="1">
    <location>
        <begin position="297"/>
        <end position="311"/>
    </location>
</feature>
<evidence type="ECO:0000313" key="3">
    <source>
        <dbReference type="Proteomes" id="UP000005237"/>
    </source>
</evidence>
<dbReference type="OMA" id="HAYFPNN"/>
<evidence type="ECO:0000256" key="1">
    <source>
        <dbReference type="SAM" id="MobiDB-lite"/>
    </source>
</evidence>
<dbReference type="EnsemblMetazoa" id="CJA17528.1">
    <property type="protein sequence ID" value="CJA17528.1"/>
    <property type="gene ID" value="WBGene00136732"/>
</dbReference>
<feature type="region of interest" description="Disordered" evidence="1">
    <location>
        <begin position="264"/>
        <end position="317"/>
    </location>
</feature>
<feature type="region of interest" description="Disordered" evidence="1">
    <location>
        <begin position="96"/>
        <end position="132"/>
    </location>
</feature>
<sequence>MLRRIKRFLGFSARGTYFPNNEVAPADGSLVSTASRKSTKSERKLTKKEKNKSPLSKHNVTAPAFLQVSSPPTEIVIGGEESVACSVTEDRQTVITDSLPYRDPSDKVFLESPPLSSQPPASSTRSLAGSGSMQSRLELVTSEVIKTDGVSSVESVYSVDIAEDTFQDAACDAKSRELPVDCEMPIGKPSLLISPQTSSASSTSNDLSSLCVNLPTVSVLKEEEFAKGAEEAAAMKKFNAELDGLLKTSAPPFQVSTARLPPMLNRELPPATHGGESLLSNDEFNDSKNNSVARILNESHEATTRSPENKHLRSYGY</sequence>
<feature type="compositionally biased region" description="Low complexity" evidence="1">
    <location>
        <begin position="112"/>
        <end position="123"/>
    </location>
</feature>
<evidence type="ECO:0000313" key="2">
    <source>
        <dbReference type="EnsemblMetazoa" id="CJA17528.1"/>
    </source>
</evidence>
<proteinExistence type="predicted"/>
<organism evidence="2 3">
    <name type="scientific">Caenorhabditis japonica</name>
    <dbReference type="NCBI Taxonomy" id="281687"/>
    <lineage>
        <taxon>Eukaryota</taxon>
        <taxon>Metazoa</taxon>
        <taxon>Ecdysozoa</taxon>
        <taxon>Nematoda</taxon>
        <taxon>Chromadorea</taxon>
        <taxon>Rhabditida</taxon>
        <taxon>Rhabditina</taxon>
        <taxon>Rhabditomorpha</taxon>
        <taxon>Rhabditoidea</taxon>
        <taxon>Rhabditidae</taxon>
        <taxon>Peloderinae</taxon>
        <taxon>Caenorhabditis</taxon>
    </lineage>
</organism>
<accession>A0A8R1I0T4</accession>
<feature type="region of interest" description="Disordered" evidence="1">
    <location>
        <begin position="22"/>
        <end position="64"/>
    </location>
</feature>
<protein>
    <submittedName>
        <fullName evidence="2">Uncharacterized protein</fullName>
    </submittedName>
</protein>
<dbReference type="AlphaFoldDB" id="A0A8R1I0T4"/>
<reference evidence="2" key="2">
    <citation type="submission" date="2022-06" db="UniProtKB">
        <authorList>
            <consortium name="EnsemblMetazoa"/>
        </authorList>
    </citation>
    <scope>IDENTIFICATION</scope>
    <source>
        <strain evidence="2">DF5081</strain>
    </source>
</reference>
<name>A0A8R1I0T4_CAEJA</name>
<reference evidence="3" key="1">
    <citation type="submission" date="2010-08" db="EMBL/GenBank/DDBJ databases">
        <authorList>
            <consortium name="Caenorhabditis japonica Sequencing Consortium"/>
            <person name="Wilson R.K."/>
        </authorList>
    </citation>
    <scope>NUCLEOTIDE SEQUENCE [LARGE SCALE GENOMIC DNA]</scope>
    <source>
        <strain evidence="3">DF5081</strain>
    </source>
</reference>